<accession>A0ACB9E664</accession>
<evidence type="ECO:0000313" key="2">
    <source>
        <dbReference type="Proteomes" id="UP001056120"/>
    </source>
</evidence>
<comment type="caution">
    <text evidence="1">The sequence shown here is derived from an EMBL/GenBank/DDBJ whole genome shotgun (WGS) entry which is preliminary data.</text>
</comment>
<keyword evidence="2" id="KW-1185">Reference proteome</keyword>
<gene>
    <name evidence="1" type="ORF">L1987_54089</name>
</gene>
<reference evidence="1 2" key="2">
    <citation type="journal article" date="2022" name="Mol. Ecol. Resour.">
        <title>The genomes of chicory, endive, great burdock and yacon provide insights into Asteraceae paleo-polyploidization history and plant inulin production.</title>
        <authorList>
            <person name="Fan W."/>
            <person name="Wang S."/>
            <person name="Wang H."/>
            <person name="Wang A."/>
            <person name="Jiang F."/>
            <person name="Liu H."/>
            <person name="Zhao H."/>
            <person name="Xu D."/>
            <person name="Zhang Y."/>
        </authorList>
    </citation>
    <scope>NUCLEOTIDE SEQUENCE [LARGE SCALE GENOMIC DNA]</scope>
    <source>
        <strain evidence="2">cv. Yunnan</strain>
        <tissue evidence="1">Leaves</tissue>
    </source>
</reference>
<proteinExistence type="predicted"/>
<name>A0ACB9E664_9ASTR</name>
<dbReference type="Proteomes" id="UP001056120">
    <property type="component" value="Linkage Group LG18"/>
</dbReference>
<evidence type="ECO:0000313" key="1">
    <source>
        <dbReference type="EMBL" id="KAI3754307.1"/>
    </source>
</evidence>
<sequence>MFSTHIVSGLGAGFVAVCVGSPVDVVKLRMMGDPSYKSTVDCLVKTLNNDGLFAFYKGFIPNFGRLGFWNVICFLTLEQGSCPYSDSCIC</sequence>
<dbReference type="EMBL" id="CM042035">
    <property type="protein sequence ID" value="KAI3754307.1"/>
    <property type="molecule type" value="Genomic_DNA"/>
</dbReference>
<reference evidence="2" key="1">
    <citation type="journal article" date="2022" name="Mol. Ecol. Resour.">
        <title>The genomes of chicory, endive, great burdock and yacon provide insights into Asteraceae palaeo-polyploidization history and plant inulin production.</title>
        <authorList>
            <person name="Fan W."/>
            <person name="Wang S."/>
            <person name="Wang H."/>
            <person name="Wang A."/>
            <person name="Jiang F."/>
            <person name="Liu H."/>
            <person name="Zhao H."/>
            <person name="Xu D."/>
            <person name="Zhang Y."/>
        </authorList>
    </citation>
    <scope>NUCLEOTIDE SEQUENCE [LARGE SCALE GENOMIC DNA]</scope>
    <source>
        <strain evidence="2">cv. Yunnan</strain>
    </source>
</reference>
<protein>
    <submittedName>
        <fullName evidence="1">Uncharacterized protein</fullName>
    </submittedName>
</protein>
<organism evidence="1 2">
    <name type="scientific">Smallanthus sonchifolius</name>
    <dbReference type="NCBI Taxonomy" id="185202"/>
    <lineage>
        <taxon>Eukaryota</taxon>
        <taxon>Viridiplantae</taxon>
        <taxon>Streptophyta</taxon>
        <taxon>Embryophyta</taxon>
        <taxon>Tracheophyta</taxon>
        <taxon>Spermatophyta</taxon>
        <taxon>Magnoliopsida</taxon>
        <taxon>eudicotyledons</taxon>
        <taxon>Gunneridae</taxon>
        <taxon>Pentapetalae</taxon>
        <taxon>asterids</taxon>
        <taxon>campanulids</taxon>
        <taxon>Asterales</taxon>
        <taxon>Asteraceae</taxon>
        <taxon>Asteroideae</taxon>
        <taxon>Heliantheae alliance</taxon>
        <taxon>Millerieae</taxon>
        <taxon>Smallanthus</taxon>
    </lineage>
</organism>